<proteinExistence type="predicted"/>
<evidence type="ECO:0000313" key="2">
    <source>
        <dbReference type="EMBL" id="QRP70200.1"/>
    </source>
</evidence>
<dbReference type="GeneID" id="92760917"/>
<dbReference type="EMBL" id="CP066007">
    <property type="protein sequence ID" value="QQB47259.1"/>
    <property type="molecule type" value="Genomic_DNA"/>
</dbReference>
<evidence type="ECO:0000313" key="3">
    <source>
        <dbReference type="Proteomes" id="UP000596145"/>
    </source>
</evidence>
<gene>
    <name evidence="1" type="ORF">I6I10_04975</name>
    <name evidence="2" type="ORF">I6J21_10575</name>
</gene>
<dbReference type="Proteomes" id="UP000596145">
    <property type="component" value="Chromosome"/>
</dbReference>
<reference evidence="1 3" key="1">
    <citation type="submission" date="2020-12" db="EMBL/GenBank/DDBJ databases">
        <title>FDA dAtabase for Regulatory Grade micrObial Sequences (FDA-ARGOS): Supporting development and validation of Infectious Disease Dx tests.</title>
        <authorList>
            <person name="Sproer C."/>
            <person name="Gronow S."/>
            <person name="Severitt S."/>
            <person name="Schroder I."/>
            <person name="Tallon L."/>
            <person name="Sadzewicz L."/>
            <person name="Zhao X."/>
            <person name="Boylan J."/>
            <person name="Ott S."/>
            <person name="Bowen H."/>
            <person name="Vavikolanu K."/>
            <person name="Mehta A."/>
            <person name="Aluvathingal J."/>
            <person name="Nadendla S."/>
            <person name="Lowell S."/>
            <person name="Myers T."/>
            <person name="Yan Y."/>
            <person name="Sichtig H."/>
        </authorList>
    </citation>
    <scope>NUCLEOTIDE SEQUENCE [LARGE SCALE GENOMIC DNA]</scope>
    <source>
        <strain evidence="1 3">FDAARGOS_1053</strain>
        <strain evidence="2">FDAARGOS_1191</strain>
    </source>
</reference>
<dbReference type="OrthoDB" id="9925944at2"/>
<evidence type="ECO:0000313" key="1">
    <source>
        <dbReference type="EMBL" id="QQB47259.1"/>
    </source>
</evidence>
<dbReference type="EMBL" id="CP069534">
    <property type="protein sequence ID" value="QRP70200.1"/>
    <property type="molecule type" value="Genomic_DNA"/>
</dbReference>
<name>A0A7T4EH32_9CORY</name>
<sequence length="80" mass="8927">MMLFPQYAEHVVMVYSDDEFEELIEEFTPRGFFAVKASEDAHFSLLDGSPCAILDTKGELAGRFDDIDEAADAIDPLLPL</sequence>
<dbReference type="RefSeq" id="WP_005393757.1">
    <property type="nucleotide sequence ID" value="NZ_CP066007.1"/>
</dbReference>
<dbReference type="AlphaFoldDB" id="A0A7T4EH32"/>
<protein>
    <submittedName>
        <fullName evidence="1">Uncharacterized protein</fullName>
    </submittedName>
</protein>
<organism evidence="1 3">
    <name type="scientific">Corynebacterium glucuronolyticum</name>
    <dbReference type="NCBI Taxonomy" id="39791"/>
    <lineage>
        <taxon>Bacteria</taxon>
        <taxon>Bacillati</taxon>
        <taxon>Actinomycetota</taxon>
        <taxon>Actinomycetes</taxon>
        <taxon>Mycobacteriales</taxon>
        <taxon>Corynebacteriaceae</taxon>
        <taxon>Corynebacterium</taxon>
    </lineage>
</organism>
<accession>A0A7T4EH32</accession>
<dbReference type="Proteomes" id="UP000617681">
    <property type="component" value="Chromosome"/>
</dbReference>